<feature type="region of interest" description="Disordered" evidence="1">
    <location>
        <begin position="1"/>
        <end position="42"/>
    </location>
</feature>
<gene>
    <name evidence="2" type="ORF">H6G48_05340</name>
</gene>
<proteinExistence type="predicted"/>
<protein>
    <submittedName>
        <fullName evidence="2">Uncharacterized protein</fullName>
    </submittedName>
</protein>
<keyword evidence="3" id="KW-1185">Reference proteome</keyword>
<dbReference type="RefSeq" id="WP_190719832.1">
    <property type="nucleotide sequence ID" value="NZ_JACJSW010000071.1"/>
</dbReference>
<evidence type="ECO:0000313" key="3">
    <source>
        <dbReference type="Proteomes" id="UP000636187"/>
    </source>
</evidence>
<reference evidence="2 3" key="1">
    <citation type="journal article" date="2020" name="ISME J.">
        <title>Comparative genomics reveals insights into cyanobacterial evolution and habitat adaptation.</title>
        <authorList>
            <person name="Chen M.Y."/>
            <person name="Teng W.K."/>
            <person name="Zhao L."/>
            <person name="Hu C.X."/>
            <person name="Zhou Y.K."/>
            <person name="Han B.P."/>
            <person name="Song L.R."/>
            <person name="Shu W.S."/>
        </authorList>
    </citation>
    <scope>NUCLEOTIDE SEQUENCE [LARGE SCALE GENOMIC DNA]</scope>
    <source>
        <strain evidence="2 3">FACHB-1344</strain>
    </source>
</reference>
<dbReference type="EMBL" id="JACJSW010000071">
    <property type="protein sequence ID" value="MBD2621139.1"/>
    <property type="molecule type" value="Genomic_DNA"/>
</dbReference>
<name>A0ABR8HRG6_9CHRO</name>
<evidence type="ECO:0000256" key="1">
    <source>
        <dbReference type="SAM" id="MobiDB-lite"/>
    </source>
</evidence>
<comment type="caution">
    <text evidence="2">The sequence shown here is derived from an EMBL/GenBank/DDBJ whole genome shotgun (WGS) entry which is preliminary data.</text>
</comment>
<dbReference type="Proteomes" id="UP000636187">
    <property type="component" value="Unassembled WGS sequence"/>
</dbReference>
<evidence type="ECO:0000313" key="2">
    <source>
        <dbReference type="EMBL" id="MBD2621139.1"/>
    </source>
</evidence>
<sequence length="63" mass="7187">MRYAIEGRTLLQPKTNHERSKNRSLLNPNPSAPPVRKWSGTSRNAPHLSLIYLVRYAIANAPY</sequence>
<organism evidence="2 3">
    <name type="scientific">Microcystis flos-aquae FACHB-1344</name>
    <dbReference type="NCBI Taxonomy" id="2692899"/>
    <lineage>
        <taxon>Bacteria</taxon>
        <taxon>Bacillati</taxon>
        <taxon>Cyanobacteriota</taxon>
        <taxon>Cyanophyceae</taxon>
        <taxon>Oscillatoriophycideae</taxon>
        <taxon>Chroococcales</taxon>
        <taxon>Microcystaceae</taxon>
        <taxon>Microcystis</taxon>
    </lineage>
</organism>
<accession>A0ABR8HRG6</accession>